<feature type="transmembrane region" description="Helical" evidence="6">
    <location>
        <begin position="386"/>
        <end position="413"/>
    </location>
</feature>
<feature type="domain" description="Amino acid transporter transmembrane" evidence="7">
    <location>
        <begin position="59"/>
        <end position="451"/>
    </location>
</feature>
<evidence type="ECO:0000256" key="2">
    <source>
        <dbReference type="ARBA" id="ARBA00008066"/>
    </source>
</evidence>
<accession>A0A0D2HGR3</accession>
<feature type="transmembrane region" description="Helical" evidence="6">
    <location>
        <begin position="278"/>
        <end position="300"/>
    </location>
</feature>
<gene>
    <name evidence="8" type="ORF">Z520_02658</name>
</gene>
<keyword evidence="9" id="KW-1185">Reference proteome</keyword>
<evidence type="ECO:0000313" key="8">
    <source>
        <dbReference type="EMBL" id="KIY01106.1"/>
    </source>
</evidence>
<feature type="transmembrane region" description="Helical" evidence="6">
    <location>
        <begin position="362"/>
        <end position="380"/>
    </location>
</feature>
<dbReference type="GO" id="GO:0015179">
    <property type="term" value="F:L-amino acid transmembrane transporter activity"/>
    <property type="evidence" value="ECO:0007669"/>
    <property type="project" value="TreeGrafter"/>
</dbReference>
<feature type="transmembrane region" description="Helical" evidence="6">
    <location>
        <begin position="196"/>
        <end position="218"/>
    </location>
</feature>
<proteinExistence type="inferred from homology"/>
<keyword evidence="3 6" id="KW-0812">Transmembrane</keyword>
<dbReference type="OrthoDB" id="40134at2759"/>
<comment type="subcellular location">
    <subcellularLocation>
        <location evidence="1">Membrane</location>
        <topology evidence="1">Multi-pass membrane protein</topology>
    </subcellularLocation>
</comment>
<name>A0A0D2HGR3_9EURO</name>
<evidence type="ECO:0000256" key="5">
    <source>
        <dbReference type="ARBA" id="ARBA00023136"/>
    </source>
</evidence>
<dbReference type="GO" id="GO:0016020">
    <property type="term" value="C:membrane"/>
    <property type="evidence" value="ECO:0007669"/>
    <property type="project" value="UniProtKB-SubCell"/>
</dbReference>
<feature type="transmembrane region" description="Helical" evidence="6">
    <location>
        <begin position="425"/>
        <end position="448"/>
    </location>
</feature>
<evidence type="ECO:0000256" key="6">
    <source>
        <dbReference type="SAM" id="Phobius"/>
    </source>
</evidence>
<dbReference type="EMBL" id="KN848065">
    <property type="protein sequence ID" value="KIY01106.1"/>
    <property type="molecule type" value="Genomic_DNA"/>
</dbReference>
<dbReference type="AlphaFoldDB" id="A0A0D2HGR3"/>
<dbReference type="RefSeq" id="XP_016635228.1">
    <property type="nucleotide sequence ID" value="XM_016773171.1"/>
</dbReference>
<reference evidence="8 9" key="1">
    <citation type="submission" date="2015-01" db="EMBL/GenBank/DDBJ databases">
        <title>The Genome Sequence of Fonsecaea multimorphosa CBS 102226.</title>
        <authorList>
            <consortium name="The Broad Institute Genomics Platform"/>
            <person name="Cuomo C."/>
            <person name="de Hoog S."/>
            <person name="Gorbushina A."/>
            <person name="Stielow B."/>
            <person name="Teixiera M."/>
            <person name="Abouelleil A."/>
            <person name="Chapman S.B."/>
            <person name="Priest M."/>
            <person name="Young S.K."/>
            <person name="Wortman J."/>
            <person name="Nusbaum C."/>
            <person name="Birren B."/>
        </authorList>
    </citation>
    <scope>NUCLEOTIDE SEQUENCE [LARGE SCALE GENOMIC DNA]</scope>
    <source>
        <strain evidence="8 9">CBS 102226</strain>
    </source>
</reference>
<evidence type="ECO:0000256" key="4">
    <source>
        <dbReference type="ARBA" id="ARBA00022989"/>
    </source>
</evidence>
<evidence type="ECO:0000259" key="7">
    <source>
        <dbReference type="Pfam" id="PF01490"/>
    </source>
</evidence>
<dbReference type="GeneID" id="27708404"/>
<feature type="transmembrane region" description="Helical" evidence="6">
    <location>
        <begin position="136"/>
        <end position="156"/>
    </location>
</feature>
<feature type="transmembrane region" description="Helical" evidence="6">
    <location>
        <begin position="238"/>
        <end position="266"/>
    </location>
</feature>
<comment type="similarity">
    <text evidence="2">Belongs to the amino acid/polyamine transporter 2 family.</text>
</comment>
<keyword evidence="4 6" id="KW-1133">Transmembrane helix</keyword>
<evidence type="ECO:0000313" key="9">
    <source>
        <dbReference type="Proteomes" id="UP000053411"/>
    </source>
</evidence>
<evidence type="ECO:0000256" key="3">
    <source>
        <dbReference type="ARBA" id="ARBA00022692"/>
    </source>
</evidence>
<feature type="transmembrane region" description="Helical" evidence="6">
    <location>
        <begin position="91"/>
        <end position="109"/>
    </location>
</feature>
<feature type="transmembrane region" description="Helical" evidence="6">
    <location>
        <begin position="320"/>
        <end position="341"/>
    </location>
</feature>
<keyword evidence="5 6" id="KW-0472">Membrane</keyword>
<dbReference type="Pfam" id="PF01490">
    <property type="entry name" value="Aa_trans"/>
    <property type="match status" value="1"/>
</dbReference>
<feature type="transmembrane region" description="Helical" evidence="6">
    <location>
        <begin position="63"/>
        <end position="85"/>
    </location>
</feature>
<dbReference type="VEuPathDB" id="FungiDB:Z520_02658"/>
<dbReference type="InterPro" id="IPR013057">
    <property type="entry name" value="AA_transpt_TM"/>
</dbReference>
<organism evidence="8 9">
    <name type="scientific">Fonsecaea multimorphosa CBS 102226</name>
    <dbReference type="NCBI Taxonomy" id="1442371"/>
    <lineage>
        <taxon>Eukaryota</taxon>
        <taxon>Fungi</taxon>
        <taxon>Dikarya</taxon>
        <taxon>Ascomycota</taxon>
        <taxon>Pezizomycotina</taxon>
        <taxon>Eurotiomycetes</taxon>
        <taxon>Chaetothyriomycetidae</taxon>
        <taxon>Chaetothyriales</taxon>
        <taxon>Herpotrichiellaceae</taxon>
        <taxon>Fonsecaea</taxon>
    </lineage>
</organism>
<dbReference type="PANTHER" id="PTHR22950:SF697">
    <property type="entry name" value="AMINO ACID TRANSPORTER (EUROFUNG)"/>
    <property type="match status" value="1"/>
</dbReference>
<dbReference type="Proteomes" id="UP000053411">
    <property type="component" value="Unassembled WGS sequence"/>
</dbReference>
<dbReference type="STRING" id="1442371.A0A0D2HGR3"/>
<protein>
    <recommendedName>
        <fullName evidence="7">Amino acid transporter transmembrane domain-containing protein</fullName>
    </recommendedName>
</protein>
<dbReference type="PANTHER" id="PTHR22950">
    <property type="entry name" value="AMINO ACID TRANSPORTER"/>
    <property type="match status" value="1"/>
</dbReference>
<feature type="transmembrane region" description="Helical" evidence="6">
    <location>
        <begin position="162"/>
        <end position="184"/>
    </location>
</feature>
<evidence type="ECO:0000256" key="1">
    <source>
        <dbReference type="ARBA" id="ARBA00004141"/>
    </source>
</evidence>
<sequence length="470" mass="49989">MSDSKADSDQVVIGEKMTLGVECQATSEAGTPVNGEVLEDDGEVFKADAGTTPFRALGLVRTVVVLIKLCFATGVLSIPAALGVVGYGPGLVLLTLWSALSMYYSYVMYQFRMRYRGVHNVVDGAMLMGGPIAREVTSFLFLLTWVLATGSSFIGLSQGLKVLANGKGCSIVWTLVAAIATGLLSSIRTLGKLAILTWIGFASIFTAVFIVVIGVTVVDRPAGAPPTGPYDLGVVAVGHPGFVAGLVAALNLFSGFCSMSTFMPVIAEMKVPKRFPKALFVSQGLLVACYMSFGMVVYMYCGQYIASPSLASAGGTLEKVAYGVSIPGFMMTSTLWVHVAAKFLLVRILRNSEHLQGNTFKHWVTWLSSTIGLTVLSFLLAEAIPFFNYILGFIASTCCSPTGLIIPASMGLYMHQGRYFSSKKTMVICMLHCIIVVGGLFMTVAGTYTTIQSIVDAYAAGNVKEAFSCS</sequence>